<reference evidence="4 5" key="1">
    <citation type="submission" date="2023-12" db="EMBL/GenBank/DDBJ databases">
        <title>Whole genome sequencing of Paenibacillus phoenicis isolated from the Phoenix Mars Lander spacecraft assembly facility.</title>
        <authorList>
            <person name="Garcia A."/>
            <person name="Venkateswaran K."/>
        </authorList>
    </citation>
    <scope>NUCLEOTIDE SEQUENCE [LARGE SCALE GENOMIC DNA]</scope>
    <source>
        <strain evidence="4 5">3PO2SA</strain>
    </source>
</reference>
<dbReference type="InterPro" id="IPR045376">
    <property type="entry name" value="Maf_N"/>
</dbReference>
<sequence>MFEQNLIYLKEMYPNLLNAVLNDAMDSSYEVVPTANGMPNLKVQRGETVNYLHSKYDPEIEAEKWITNLSNNGTLTDQVLLFGIGMGYFLEALLGSQEVKRITVLEPDVQAFNALLRHRNLQTLLSDDKIKLMAVGDHELILAELAETITKTMSGELSIVAPPVYQRLHPDKLKSLREKVQESVINDLSNNQTFEKFQKTWLENILRNIPFTVKYPSVLSLKNVLKGGNVVIVGSGPSLEIDVHYLKDLKKKCFIIAAGSSIQALQHFEIDPDLVVTMDGGRANSLVFRRVDSTRSPLVFITQTYFEVLDSYHNDLAFATFVEDPVSEYLYRDQGVPRFRATASVTGTALQLANYLGAKQIIMIGQDLSYPEGKFYSAGVNHLSEATKSNALKVANDWVDNVHGGKNRSTPVMTLTRKNIEMNIKALELKGIRVINSSRGGAVIEGTDWIPMDVISKEMMGLPDMDLDIRQLMQARTESEQWELLQSMMDKLRRILQEAEKLEKLLRDLRKEVQKLERERNYRNLNSVSRGLVRVNERWQVITANESFLFYSFGTSHFVNSYMKHVPAIVEAQNPLAKAELIVAHLGELVDQLLAFGPELKSLLSDSIERLETLAGDLNGITGRIE</sequence>
<comment type="caution">
    <text evidence="4">The sequence shown here is derived from an EMBL/GenBank/DDBJ whole genome shotgun (WGS) entry which is preliminary data.</text>
</comment>
<protein>
    <submittedName>
        <fullName evidence="4">6-hydroxymethylpterin diphosphokinase MptE-like protein</fullName>
    </submittedName>
</protein>
<feature type="domain" description="Glycosyltransferase Maf N-terminal" evidence="3">
    <location>
        <begin position="33"/>
        <end position="121"/>
    </location>
</feature>
<keyword evidence="5" id="KW-1185">Reference proteome</keyword>
<dbReference type="PANTHER" id="PTHR41786:SF1">
    <property type="entry name" value="6-HYDROXYMETHYLPTERIN DIPHOSPHOKINASE MPTE-LIKE DOMAIN-CONTAINING PROTEIN"/>
    <property type="match status" value="1"/>
</dbReference>
<evidence type="ECO:0000256" key="1">
    <source>
        <dbReference type="SAM" id="Coils"/>
    </source>
</evidence>
<feature type="domain" description="6-hydroxymethylpterin diphosphokinase MptE-like" evidence="2">
    <location>
        <begin position="203"/>
        <end position="372"/>
    </location>
</feature>
<dbReference type="RefSeq" id="WP_323079144.1">
    <property type="nucleotide sequence ID" value="NZ_CBCSKM010000001.1"/>
</dbReference>
<feature type="coiled-coil region" evidence="1">
    <location>
        <begin position="485"/>
        <end position="526"/>
    </location>
</feature>
<gene>
    <name evidence="4" type="ORF">U9M73_15475</name>
</gene>
<dbReference type="Proteomes" id="UP001292216">
    <property type="component" value="Unassembled WGS sequence"/>
</dbReference>
<evidence type="ECO:0000259" key="3">
    <source>
        <dbReference type="Pfam" id="PF20157"/>
    </source>
</evidence>
<evidence type="ECO:0000259" key="2">
    <source>
        <dbReference type="Pfam" id="PF01973"/>
    </source>
</evidence>
<evidence type="ECO:0000313" key="4">
    <source>
        <dbReference type="EMBL" id="MEA3571354.1"/>
    </source>
</evidence>
<dbReference type="Pfam" id="PF01973">
    <property type="entry name" value="MptE-like"/>
    <property type="match status" value="1"/>
</dbReference>
<name>A0ABU5PNW8_9BACL</name>
<dbReference type="InterPro" id="IPR002826">
    <property type="entry name" value="MptE-like"/>
</dbReference>
<dbReference type="EMBL" id="JAYERP010000001">
    <property type="protein sequence ID" value="MEA3571354.1"/>
    <property type="molecule type" value="Genomic_DNA"/>
</dbReference>
<dbReference type="PANTHER" id="PTHR41786">
    <property type="entry name" value="MOTILITY ACCESSORY FACTOR MAF"/>
    <property type="match status" value="1"/>
</dbReference>
<keyword evidence="1" id="KW-0175">Coiled coil</keyword>
<organism evidence="4 5">
    <name type="scientific">Paenibacillus phoenicis</name>
    <dbReference type="NCBI Taxonomy" id="554117"/>
    <lineage>
        <taxon>Bacteria</taxon>
        <taxon>Bacillati</taxon>
        <taxon>Bacillota</taxon>
        <taxon>Bacilli</taxon>
        <taxon>Bacillales</taxon>
        <taxon>Paenibacillaceae</taxon>
        <taxon>Paenibacillus</taxon>
    </lineage>
</organism>
<proteinExistence type="predicted"/>
<evidence type="ECO:0000313" key="5">
    <source>
        <dbReference type="Proteomes" id="UP001292216"/>
    </source>
</evidence>
<dbReference type="Pfam" id="PF20157">
    <property type="entry name" value="Maf_flag10_N"/>
    <property type="match status" value="1"/>
</dbReference>
<accession>A0ABU5PNW8</accession>